<keyword evidence="8" id="KW-1185">Reference proteome</keyword>
<keyword evidence="3 7" id="KW-0378">Hydrolase</keyword>
<evidence type="ECO:0000313" key="8">
    <source>
        <dbReference type="Proteomes" id="UP000319976"/>
    </source>
</evidence>
<comment type="similarity">
    <text evidence="1">Belongs to the sulfatase family.</text>
</comment>
<evidence type="ECO:0000259" key="6">
    <source>
        <dbReference type="Pfam" id="PF00884"/>
    </source>
</evidence>
<name>A0A517T381_9PLAN</name>
<dbReference type="SUPFAM" id="SSF53649">
    <property type="entry name" value="Alkaline phosphatase-like"/>
    <property type="match status" value="1"/>
</dbReference>
<feature type="signal peptide" evidence="5">
    <location>
        <begin position="1"/>
        <end position="18"/>
    </location>
</feature>
<dbReference type="Pfam" id="PF00884">
    <property type="entry name" value="Sulfatase"/>
    <property type="match status" value="1"/>
</dbReference>
<dbReference type="Gene3D" id="3.40.720.10">
    <property type="entry name" value="Alkaline Phosphatase, subunit A"/>
    <property type="match status" value="1"/>
</dbReference>
<dbReference type="Gene3D" id="3.30.1120.10">
    <property type="match status" value="1"/>
</dbReference>
<organism evidence="7 8">
    <name type="scientific">Calycomorphotria hydatis</name>
    <dbReference type="NCBI Taxonomy" id="2528027"/>
    <lineage>
        <taxon>Bacteria</taxon>
        <taxon>Pseudomonadati</taxon>
        <taxon>Planctomycetota</taxon>
        <taxon>Planctomycetia</taxon>
        <taxon>Planctomycetales</taxon>
        <taxon>Planctomycetaceae</taxon>
        <taxon>Calycomorphotria</taxon>
    </lineage>
</organism>
<dbReference type="AlphaFoldDB" id="A0A517T381"/>
<dbReference type="PANTHER" id="PTHR42693:SF53">
    <property type="entry name" value="ENDO-4-O-SULFATASE"/>
    <property type="match status" value="1"/>
</dbReference>
<dbReference type="RefSeq" id="WP_197439830.1">
    <property type="nucleotide sequence ID" value="NZ_CP036316.1"/>
</dbReference>
<dbReference type="InterPro" id="IPR017850">
    <property type="entry name" value="Alkaline_phosphatase_core_sf"/>
</dbReference>
<evidence type="ECO:0000256" key="5">
    <source>
        <dbReference type="SAM" id="SignalP"/>
    </source>
</evidence>
<dbReference type="EC" id="3.1.6.1" evidence="7"/>
<dbReference type="InterPro" id="IPR050738">
    <property type="entry name" value="Sulfatase"/>
</dbReference>
<gene>
    <name evidence="7" type="primary">atsA_1</name>
    <name evidence="7" type="ORF">V22_00330</name>
</gene>
<evidence type="ECO:0000313" key="7">
    <source>
        <dbReference type="EMBL" id="QDT62835.1"/>
    </source>
</evidence>
<dbReference type="Proteomes" id="UP000319976">
    <property type="component" value="Chromosome"/>
</dbReference>
<reference evidence="7 8" key="1">
    <citation type="submission" date="2019-02" db="EMBL/GenBank/DDBJ databases">
        <title>Deep-cultivation of Planctomycetes and their phenomic and genomic characterization uncovers novel biology.</title>
        <authorList>
            <person name="Wiegand S."/>
            <person name="Jogler M."/>
            <person name="Boedeker C."/>
            <person name="Pinto D."/>
            <person name="Vollmers J."/>
            <person name="Rivas-Marin E."/>
            <person name="Kohn T."/>
            <person name="Peeters S.H."/>
            <person name="Heuer A."/>
            <person name="Rast P."/>
            <person name="Oberbeckmann S."/>
            <person name="Bunk B."/>
            <person name="Jeske O."/>
            <person name="Meyerdierks A."/>
            <person name="Storesund J.E."/>
            <person name="Kallscheuer N."/>
            <person name="Luecker S."/>
            <person name="Lage O.M."/>
            <person name="Pohl T."/>
            <person name="Merkel B.J."/>
            <person name="Hornburger P."/>
            <person name="Mueller R.-W."/>
            <person name="Bruemmer F."/>
            <person name="Labrenz M."/>
            <person name="Spormann A.M."/>
            <person name="Op den Camp H."/>
            <person name="Overmann J."/>
            <person name="Amann R."/>
            <person name="Jetten M.S.M."/>
            <person name="Mascher T."/>
            <person name="Medema M.H."/>
            <person name="Devos D.P."/>
            <person name="Kaster A.-K."/>
            <person name="Ovreas L."/>
            <person name="Rohde M."/>
            <person name="Galperin M.Y."/>
            <person name="Jogler C."/>
        </authorList>
    </citation>
    <scope>NUCLEOTIDE SEQUENCE [LARGE SCALE GENOMIC DNA]</scope>
    <source>
        <strain evidence="7 8">V22</strain>
    </source>
</reference>
<evidence type="ECO:0000256" key="4">
    <source>
        <dbReference type="ARBA" id="ARBA00022837"/>
    </source>
</evidence>
<protein>
    <submittedName>
        <fullName evidence="7">Arylsulfatase</fullName>
        <ecNumber evidence="7">3.1.6.1</ecNumber>
    </submittedName>
</protein>
<evidence type="ECO:0000256" key="3">
    <source>
        <dbReference type="ARBA" id="ARBA00022801"/>
    </source>
</evidence>
<keyword evidence="5" id="KW-0732">Signal</keyword>
<accession>A0A517T381</accession>
<evidence type="ECO:0000256" key="1">
    <source>
        <dbReference type="ARBA" id="ARBA00008779"/>
    </source>
</evidence>
<keyword evidence="2" id="KW-0479">Metal-binding</keyword>
<dbReference type="PANTHER" id="PTHR42693">
    <property type="entry name" value="ARYLSULFATASE FAMILY MEMBER"/>
    <property type="match status" value="1"/>
</dbReference>
<dbReference type="PROSITE" id="PS00523">
    <property type="entry name" value="SULFATASE_1"/>
    <property type="match status" value="1"/>
</dbReference>
<dbReference type="InterPro" id="IPR000917">
    <property type="entry name" value="Sulfatase_N"/>
</dbReference>
<feature type="chain" id="PRO_5022170583" evidence="5">
    <location>
        <begin position="19"/>
        <end position="475"/>
    </location>
</feature>
<dbReference type="KEGG" id="chya:V22_00330"/>
<feature type="domain" description="Sulfatase N-terminal" evidence="6">
    <location>
        <begin position="21"/>
        <end position="324"/>
    </location>
</feature>
<keyword evidence="4" id="KW-0106">Calcium</keyword>
<evidence type="ECO:0000256" key="2">
    <source>
        <dbReference type="ARBA" id="ARBA00022723"/>
    </source>
</evidence>
<dbReference type="InterPro" id="IPR024607">
    <property type="entry name" value="Sulfatase_CS"/>
</dbReference>
<proteinExistence type="inferred from homology"/>
<dbReference type="EMBL" id="CP036316">
    <property type="protein sequence ID" value="QDT62835.1"/>
    <property type="molecule type" value="Genomic_DNA"/>
</dbReference>
<dbReference type="GO" id="GO:0004065">
    <property type="term" value="F:arylsulfatase activity"/>
    <property type="evidence" value="ECO:0007669"/>
    <property type="project" value="UniProtKB-EC"/>
</dbReference>
<dbReference type="GO" id="GO:0046872">
    <property type="term" value="F:metal ion binding"/>
    <property type="evidence" value="ECO:0007669"/>
    <property type="project" value="UniProtKB-KW"/>
</dbReference>
<sequence precursor="true">MRILLTALALLLANAAFAERPNIVLMMADDQGWGQMGYYDHPVLKTPNLDAMAANGLRFDRFYAGNPVCSPTRATVLTGRTNERTGVRDHGYAMRRQEKTLPSALREAGYATGHFGKWHLNGLKGPGAPIFADDTHHPGQFGFDTWVSVSNYFDRDPIMSRQGEFEDFEGDSSEIIVAEALKFISQQVENDKPFFSVIWCGSPHAPWRAGKEDTAEFASLDKNSREHYGELVAIDRSVGTLRQGLRDLNIAENTLVWYCSDNGGLNKVQPDTVGGLRGYKGQIYEGGLRVPAVIEWPAKITEPRITEYPAGTVDIFPTLAAIVGLPESAILKPCDGTSLYPLFTEEQGEREKPLGFRYYDNTTLIDNDWKILHVRQRRKSKDPLNYELYNLASDPHEEHNLVDEHPGIFRRMKRKLIEWNKSVDRSVAGKDYPEGEVRADYPQPETWSDLPQYKAFEADWKSRPAYADWYERQKK</sequence>